<feature type="domain" description="THIF-type NAD/FAD binding fold" evidence="18">
    <location>
        <begin position="9"/>
        <end position="409"/>
    </location>
</feature>
<proteinExistence type="inferred from homology"/>
<dbReference type="Gene3D" id="3.50.50.80">
    <property type="entry name" value="Ubiquitin-activating enzyme E1, inactive adenylation domain, subdomain 1"/>
    <property type="match status" value="1"/>
</dbReference>
<evidence type="ECO:0000259" key="19">
    <source>
        <dbReference type="Pfam" id="PF10585"/>
    </source>
</evidence>
<feature type="binding site" evidence="14">
    <location>
        <position position="440"/>
    </location>
    <ligand>
        <name>Zn(2+)</name>
        <dbReference type="ChEBI" id="CHEBI:29105"/>
    </ligand>
</feature>
<feature type="domain" description="Ubiquitin-activating enzyme SCCH" evidence="19">
    <location>
        <begin position="324"/>
        <end position="375"/>
    </location>
</feature>
<keyword evidence="8 11" id="KW-0862">Zinc</keyword>
<feature type="binding site" evidence="13">
    <location>
        <begin position="28"/>
        <end position="33"/>
    </location>
    <ligand>
        <name>ATP</name>
        <dbReference type="ChEBI" id="CHEBI:30616"/>
    </ligand>
</feature>
<dbReference type="Proteomes" id="UP000789572">
    <property type="component" value="Unassembled WGS sequence"/>
</dbReference>
<evidence type="ECO:0000256" key="3">
    <source>
        <dbReference type="ARBA" id="ARBA00005673"/>
    </source>
</evidence>
<evidence type="ECO:0000256" key="13">
    <source>
        <dbReference type="PIRSR" id="PIRSR039133-2"/>
    </source>
</evidence>
<evidence type="ECO:0000256" key="17">
    <source>
        <dbReference type="SAM" id="MobiDB-lite"/>
    </source>
</evidence>
<evidence type="ECO:0000256" key="4">
    <source>
        <dbReference type="ARBA" id="ARBA00022679"/>
    </source>
</evidence>
<keyword evidence="16" id="KW-0175">Coiled coil</keyword>
<evidence type="ECO:0000256" key="2">
    <source>
        <dbReference type="ARBA" id="ARBA00004718"/>
    </source>
</evidence>
<dbReference type="GO" id="GO:0016925">
    <property type="term" value="P:protein sumoylation"/>
    <property type="evidence" value="ECO:0007669"/>
    <property type="project" value="UniProtKB-UniRule"/>
</dbReference>
<evidence type="ECO:0000256" key="6">
    <source>
        <dbReference type="ARBA" id="ARBA00022741"/>
    </source>
</evidence>
<dbReference type="Gene3D" id="3.10.290.20">
    <property type="entry name" value="Ubiquitin-like 2 activating enzyme e1b. Chain: B, domain 3"/>
    <property type="match status" value="1"/>
</dbReference>
<feature type="binding site" evidence="13">
    <location>
        <begin position="60"/>
        <end position="63"/>
    </location>
    <ligand>
        <name>ATP</name>
        <dbReference type="ChEBI" id="CHEBI:30616"/>
    </ligand>
</feature>
<comment type="subunit">
    <text evidence="11">Heterodimer.</text>
</comment>
<feature type="active site" description="Glycyl thioester intermediate" evidence="12 15">
    <location>
        <position position="177"/>
    </location>
</feature>
<feature type="binding site" evidence="14">
    <location>
        <position position="437"/>
    </location>
    <ligand>
        <name>Zn(2+)</name>
        <dbReference type="ChEBI" id="CHEBI:29105"/>
    </ligand>
</feature>
<dbReference type="InterPro" id="IPR035985">
    <property type="entry name" value="Ubiquitin-activating_enz"/>
</dbReference>
<dbReference type="InterPro" id="IPR000594">
    <property type="entry name" value="ThiF_NAD_FAD-bd"/>
</dbReference>
<dbReference type="FunFam" id="3.50.50.80:FF:000002">
    <property type="entry name" value="SUMO-activating enzyme subunit 2"/>
    <property type="match status" value="1"/>
</dbReference>
<evidence type="ECO:0000256" key="14">
    <source>
        <dbReference type="PIRSR" id="PIRSR039133-3"/>
    </source>
</evidence>
<dbReference type="InterPro" id="IPR042449">
    <property type="entry name" value="Ub-E1_IAD_1"/>
</dbReference>
<keyword evidence="5 11" id="KW-0479">Metal-binding</keyword>
<dbReference type="PIRSF" id="PIRSF039133">
    <property type="entry name" value="SUMO_E1B"/>
    <property type="match status" value="1"/>
</dbReference>
<evidence type="ECO:0000259" key="18">
    <source>
        <dbReference type="Pfam" id="PF00899"/>
    </source>
</evidence>
<evidence type="ECO:0000256" key="9">
    <source>
        <dbReference type="ARBA" id="ARBA00022840"/>
    </source>
</evidence>
<keyword evidence="6 11" id="KW-0547">Nucleotide-binding</keyword>
<comment type="pathway">
    <text evidence="2 11">Protein modification; protein sumoylation.</text>
</comment>
<evidence type="ECO:0000256" key="15">
    <source>
        <dbReference type="PROSITE-ProRule" id="PRU10132"/>
    </source>
</evidence>
<dbReference type="OrthoDB" id="10255449at2759"/>
<dbReference type="PANTHER" id="PTHR10953">
    <property type="entry name" value="UBIQUITIN-ACTIVATING ENZYME E1"/>
    <property type="match status" value="1"/>
</dbReference>
<dbReference type="InterPro" id="IPR045886">
    <property type="entry name" value="ThiF/MoeB/HesA"/>
</dbReference>
<dbReference type="PANTHER" id="PTHR10953:SF5">
    <property type="entry name" value="SUMO-ACTIVATING ENZYME SUBUNIT 2"/>
    <property type="match status" value="1"/>
</dbReference>
<dbReference type="SUPFAM" id="SSF69572">
    <property type="entry name" value="Activating enzymes of the ubiquitin-like proteins"/>
    <property type="match status" value="1"/>
</dbReference>
<evidence type="ECO:0000313" key="21">
    <source>
        <dbReference type="Proteomes" id="UP000789572"/>
    </source>
</evidence>
<feature type="binding site" evidence="13">
    <location>
        <begin position="121"/>
        <end position="126"/>
    </location>
    <ligand>
        <name>ATP</name>
        <dbReference type="ChEBI" id="CHEBI:30616"/>
    </ligand>
</feature>
<gene>
    <name evidence="20" type="ORF">POCULU_LOCUS4290</name>
</gene>
<sequence>MSRTAHAEQLLGQSLFEKLQTCRVLVVGAGGIGCELLKNLVLSGFRHIELVDLDTIDLSNLNRQFLFRKHHIKKSKAHVARESALKFNPNVNIKSHHANIMDPEFNVEWFKSFDIVMNALDNLEARFHVNEMCMAANVPLLESGTEGYVGQVTVIKKDESECYACQEKPKKVTYPVCTIRSTPSKPIHCIVWAKSYLFSQLFGTPEDEEEEIKEDMDADNAQEIENLKQETQELIKIREAMGSDNYAYLVFKKVFNDDINRLLTWEDIWKKRTPPKPLVYETLENGVIDNGTGQYSSNSGTLEDQKIWSLKENFNVFVDSVRRLSKRLLEEKADDPTASLSFDKDDDDALDFVTATANLRSYIFDIKMNSKFDVKAMAGNIIPAIATTNAIIAGMIVMQGFKVLSGNLSQCKTVYFDGARRPQIFPSESLLKPNPSCAICRNTHVSLKINTKTTTLRAFLEKIVHSQDDQMDTEDDVVIANARSNEIIYDLDYMDSLDSTFEQLSLRDGSMLSVTADSATPAVFAISHSETFESPETWYEVDRDPADIFRRRMSASTENVSTPSHKRKHDNDDELDETSPHKRLYTEMDKVLVIKDDDLEILTEVPPGFGDGN</sequence>
<evidence type="ECO:0000256" key="7">
    <source>
        <dbReference type="ARBA" id="ARBA00022786"/>
    </source>
</evidence>
<dbReference type="GO" id="GO:0031510">
    <property type="term" value="C:SUMO activating enzyme complex"/>
    <property type="evidence" value="ECO:0007669"/>
    <property type="project" value="UniProtKB-UniRule"/>
</dbReference>
<dbReference type="InterPro" id="IPR033127">
    <property type="entry name" value="UBQ-activ_enz_E1_Cys_AS"/>
</dbReference>
<dbReference type="Pfam" id="PF10585">
    <property type="entry name" value="UBA_E1_SCCH"/>
    <property type="match status" value="1"/>
</dbReference>
<feature type="binding site" evidence="13">
    <location>
        <position position="52"/>
    </location>
    <ligand>
        <name>ATP</name>
        <dbReference type="ChEBI" id="CHEBI:30616"/>
    </ligand>
</feature>
<accession>A0A9N9AM80</accession>
<dbReference type="GO" id="GO:0019948">
    <property type="term" value="F:SUMO activating enzyme activity"/>
    <property type="evidence" value="ECO:0007669"/>
    <property type="project" value="UniProtKB-UniRule"/>
</dbReference>
<keyword evidence="21" id="KW-1185">Reference proteome</keyword>
<organism evidence="20 21">
    <name type="scientific">Paraglomus occultum</name>
    <dbReference type="NCBI Taxonomy" id="144539"/>
    <lineage>
        <taxon>Eukaryota</taxon>
        <taxon>Fungi</taxon>
        <taxon>Fungi incertae sedis</taxon>
        <taxon>Mucoromycota</taxon>
        <taxon>Glomeromycotina</taxon>
        <taxon>Glomeromycetes</taxon>
        <taxon>Paraglomerales</taxon>
        <taxon>Paraglomeraceae</taxon>
        <taxon>Paraglomus</taxon>
    </lineage>
</organism>
<dbReference type="GO" id="GO:0016740">
    <property type="term" value="F:transferase activity"/>
    <property type="evidence" value="ECO:0007669"/>
    <property type="project" value="UniProtKB-KW"/>
</dbReference>
<dbReference type="GO" id="GO:0046872">
    <property type="term" value="F:metal ion binding"/>
    <property type="evidence" value="ECO:0007669"/>
    <property type="project" value="UniProtKB-KW"/>
</dbReference>
<evidence type="ECO:0000313" key="20">
    <source>
        <dbReference type="EMBL" id="CAG8535909.1"/>
    </source>
</evidence>
<feature type="coiled-coil region" evidence="16">
    <location>
        <begin position="213"/>
        <end position="240"/>
    </location>
</feature>
<dbReference type="GO" id="GO:0005524">
    <property type="term" value="F:ATP binding"/>
    <property type="evidence" value="ECO:0007669"/>
    <property type="project" value="UniProtKB-UniRule"/>
</dbReference>
<dbReference type="EMBL" id="CAJVPJ010000546">
    <property type="protein sequence ID" value="CAG8535909.1"/>
    <property type="molecule type" value="Genomic_DNA"/>
</dbReference>
<dbReference type="AlphaFoldDB" id="A0A9N9AM80"/>
<evidence type="ECO:0000256" key="5">
    <source>
        <dbReference type="ARBA" id="ARBA00022723"/>
    </source>
</evidence>
<evidence type="ECO:0000256" key="12">
    <source>
        <dbReference type="PIRSR" id="PIRSR039133-1"/>
    </source>
</evidence>
<evidence type="ECO:0000256" key="16">
    <source>
        <dbReference type="SAM" id="Coils"/>
    </source>
</evidence>
<dbReference type="GO" id="GO:0005737">
    <property type="term" value="C:cytoplasm"/>
    <property type="evidence" value="ECO:0007669"/>
    <property type="project" value="TreeGrafter"/>
</dbReference>
<keyword evidence="10" id="KW-0539">Nucleus</keyword>
<comment type="subcellular location">
    <subcellularLocation>
        <location evidence="1">Nucleus</location>
    </subcellularLocation>
</comment>
<comment type="caution">
    <text evidence="20">The sequence shown here is derived from an EMBL/GenBank/DDBJ whole genome shotgun (WGS) entry which is preliminary data.</text>
</comment>
<feature type="binding site" evidence="14">
    <location>
        <position position="162"/>
    </location>
    <ligand>
        <name>Zn(2+)</name>
        <dbReference type="ChEBI" id="CHEBI:29105"/>
    </ligand>
</feature>
<keyword evidence="7 11" id="KW-0833">Ubl conjugation pathway</keyword>
<feature type="region of interest" description="Disordered" evidence="17">
    <location>
        <begin position="555"/>
        <end position="582"/>
    </location>
</feature>
<dbReference type="InterPro" id="IPR023318">
    <property type="entry name" value="Ub_act_enz_dom_a_sf"/>
</dbReference>
<feature type="binding site" evidence="14">
    <location>
        <position position="165"/>
    </location>
    <ligand>
        <name>Zn(2+)</name>
        <dbReference type="ChEBI" id="CHEBI:29105"/>
    </ligand>
</feature>
<feature type="binding site" evidence="13">
    <location>
        <position position="76"/>
    </location>
    <ligand>
        <name>ATP</name>
        <dbReference type="ChEBI" id="CHEBI:30616"/>
    </ligand>
</feature>
<evidence type="ECO:0000256" key="10">
    <source>
        <dbReference type="ARBA" id="ARBA00023242"/>
    </source>
</evidence>
<dbReference type="InterPro" id="IPR019572">
    <property type="entry name" value="UBA_E1_SCCH"/>
</dbReference>
<dbReference type="PROSITE" id="PS00865">
    <property type="entry name" value="UBIQUITIN_ACTIVAT_2"/>
    <property type="match status" value="1"/>
</dbReference>
<name>A0A9N9AM80_9GLOM</name>
<comment type="similarity">
    <text evidence="3 11">Belongs to the ubiquitin-activating E1 family.</text>
</comment>
<dbReference type="PROSITE" id="PS51257">
    <property type="entry name" value="PROKAR_LIPOPROTEIN"/>
    <property type="match status" value="1"/>
</dbReference>
<keyword evidence="4" id="KW-0808">Transferase</keyword>
<dbReference type="InterPro" id="IPR030661">
    <property type="entry name" value="Uba2"/>
</dbReference>
<dbReference type="FunFam" id="1.10.10.520:FF:000011">
    <property type="entry name" value="Ubiquitin-activating enzyme E1-like"/>
    <property type="match status" value="1"/>
</dbReference>
<dbReference type="FunFam" id="3.40.50.720:FF:000618">
    <property type="entry name" value="SUMO-activating enzyme subunit 2"/>
    <property type="match status" value="1"/>
</dbReference>
<dbReference type="Pfam" id="PF00899">
    <property type="entry name" value="ThiF"/>
    <property type="match status" value="1"/>
</dbReference>
<protein>
    <recommendedName>
        <fullName evidence="11">Ubiquitin-activating enzyme E1-like</fullName>
    </recommendedName>
</protein>
<dbReference type="Gene3D" id="1.10.10.520">
    <property type="entry name" value="Ubiquitin activating enzymes (Uba3). Chain: B, domain 2"/>
    <property type="match status" value="1"/>
</dbReference>
<keyword evidence="9 11" id="KW-0067">ATP-binding</keyword>
<evidence type="ECO:0000256" key="11">
    <source>
        <dbReference type="PIRNR" id="PIRNR039133"/>
    </source>
</evidence>
<evidence type="ECO:0000256" key="1">
    <source>
        <dbReference type="ARBA" id="ARBA00004123"/>
    </source>
</evidence>
<reference evidence="20" key="1">
    <citation type="submission" date="2021-06" db="EMBL/GenBank/DDBJ databases">
        <authorList>
            <person name="Kallberg Y."/>
            <person name="Tangrot J."/>
            <person name="Rosling A."/>
        </authorList>
    </citation>
    <scope>NUCLEOTIDE SEQUENCE</scope>
    <source>
        <strain evidence="20">IA702</strain>
    </source>
</reference>
<evidence type="ECO:0000256" key="8">
    <source>
        <dbReference type="ARBA" id="ARBA00022833"/>
    </source>
</evidence>